<dbReference type="EMBL" id="QUSF01010707">
    <property type="protein sequence ID" value="RLV62124.1"/>
    <property type="molecule type" value="Genomic_DNA"/>
</dbReference>
<dbReference type="PANTHER" id="PTHR19944">
    <property type="entry name" value="MHC CLASS II-RELATED"/>
    <property type="match status" value="1"/>
</dbReference>
<dbReference type="InterPro" id="IPR013783">
    <property type="entry name" value="Ig-like_fold"/>
</dbReference>
<dbReference type="SUPFAM" id="SSF48726">
    <property type="entry name" value="Immunoglobulin"/>
    <property type="match status" value="1"/>
</dbReference>
<keyword evidence="3" id="KW-1185">Reference proteome</keyword>
<dbReference type="InterPro" id="IPR036179">
    <property type="entry name" value="Ig-like_dom_sf"/>
</dbReference>
<evidence type="ECO:0000259" key="1">
    <source>
        <dbReference type="PROSITE" id="PS50835"/>
    </source>
</evidence>
<accession>A0A3L8Q487</accession>
<dbReference type="OrthoDB" id="8935021at2759"/>
<comment type="caution">
    <text evidence="2">The sequence shown here is derived from an EMBL/GenBank/DDBJ whole genome shotgun (WGS) entry which is preliminary data.</text>
</comment>
<sequence length="174" mass="18352">MGIVEEFGNERAESQICREILGIFGSQLAGKLPEAKAIPSVSVFPLEPPSPGEATTLVCLVENIFPPTIPSVSVFPLEPPSPGEATTLVCLVENIFPPALEVSWAVAGAAVARGVTLSPFIPAPDLTFVRFSRISVRPAPGDVHACRVASRRHNATAVAYWGRHRFGGLSGVLG</sequence>
<reference evidence="2 3" key="1">
    <citation type="journal article" date="2018" name="Proc. R. Soc. B">
        <title>A non-coding region near Follistatin controls head colour polymorphism in the Gouldian finch.</title>
        <authorList>
            <person name="Toomey M.B."/>
            <person name="Marques C.I."/>
            <person name="Andrade P."/>
            <person name="Araujo P.M."/>
            <person name="Sabatino S."/>
            <person name="Gazda M.A."/>
            <person name="Afonso S."/>
            <person name="Lopes R.J."/>
            <person name="Corbo J.C."/>
            <person name="Carneiro M."/>
        </authorList>
    </citation>
    <scope>NUCLEOTIDE SEQUENCE [LARGE SCALE GENOMIC DNA]</scope>
    <source>
        <strain evidence="2">Red01</strain>
        <tissue evidence="2">Muscle</tissue>
    </source>
</reference>
<evidence type="ECO:0000313" key="2">
    <source>
        <dbReference type="EMBL" id="RLV62124.1"/>
    </source>
</evidence>
<organism evidence="2 3">
    <name type="scientific">Chloebia gouldiae</name>
    <name type="common">Gouldian finch</name>
    <name type="synonym">Erythrura gouldiae</name>
    <dbReference type="NCBI Taxonomy" id="44316"/>
    <lineage>
        <taxon>Eukaryota</taxon>
        <taxon>Metazoa</taxon>
        <taxon>Chordata</taxon>
        <taxon>Craniata</taxon>
        <taxon>Vertebrata</taxon>
        <taxon>Euteleostomi</taxon>
        <taxon>Archelosauria</taxon>
        <taxon>Archosauria</taxon>
        <taxon>Dinosauria</taxon>
        <taxon>Saurischia</taxon>
        <taxon>Theropoda</taxon>
        <taxon>Coelurosauria</taxon>
        <taxon>Aves</taxon>
        <taxon>Neognathae</taxon>
        <taxon>Neoaves</taxon>
        <taxon>Telluraves</taxon>
        <taxon>Australaves</taxon>
        <taxon>Passeriformes</taxon>
        <taxon>Passeroidea</taxon>
        <taxon>Passeridae</taxon>
        <taxon>Chloebia</taxon>
    </lineage>
</organism>
<dbReference type="PROSITE" id="PS50835">
    <property type="entry name" value="IG_LIKE"/>
    <property type="match status" value="1"/>
</dbReference>
<gene>
    <name evidence="2" type="ORF">DV515_00019650</name>
</gene>
<dbReference type="STRING" id="44316.ENSEGOP00005022001"/>
<dbReference type="Gene3D" id="2.60.40.10">
    <property type="entry name" value="Immunoglobulins"/>
    <property type="match status" value="2"/>
</dbReference>
<dbReference type="SMART" id="SM00407">
    <property type="entry name" value="IGc1"/>
    <property type="match status" value="1"/>
</dbReference>
<dbReference type="PANTHER" id="PTHR19944:SF50">
    <property type="entry name" value="HLA CLASS II HISTOCOMPATIBILITY ANTIGEN, DM ALPHA CHAIN"/>
    <property type="match status" value="1"/>
</dbReference>
<dbReference type="AlphaFoldDB" id="A0A3L8Q487"/>
<feature type="non-terminal residue" evidence="2">
    <location>
        <position position="174"/>
    </location>
</feature>
<protein>
    <recommendedName>
        <fullName evidence="1">Ig-like domain-containing protein</fullName>
    </recommendedName>
</protein>
<dbReference type="InterPro" id="IPR007110">
    <property type="entry name" value="Ig-like_dom"/>
</dbReference>
<dbReference type="Pfam" id="PF07654">
    <property type="entry name" value="C1-set"/>
    <property type="match status" value="1"/>
</dbReference>
<proteinExistence type="predicted"/>
<dbReference type="InterPro" id="IPR050160">
    <property type="entry name" value="MHC/Immunoglobulin"/>
</dbReference>
<dbReference type="InterPro" id="IPR003597">
    <property type="entry name" value="Ig_C1-set"/>
</dbReference>
<feature type="domain" description="Ig-like" evidence="1">
    <location>
        <begin position="70"/>
        <end position="156"/>
    </location>
</feature>
<name>A0A3L8Q487_CHLGU</name>
<evidence type="ECO:0000313" key="3">
    <source>
        <dbReference type="Proteomes" id="UP000276834"/>
    </source>
</evidence>
<dbReference type="Proteomes" id="UP000276834">
    <property type="component" value="Unassembled WGS sequence"/>
</dbReference>